<dbReference type="PANTHER" id="PTHR31867">
    <property type="entry name" value="EXPANSIN-A15"/>
    <property type="match status" value="1"/>
</dbReference>
<dbReference type="SMART" id="SM00837">
    <property type="entry name" value="DPBB_1"/>
    <property type="match status" value="1"/>
</dbReference>
<dbReference type="Gramene" id="Kaladp0039s0394.1.v1.1">
    <property type="protein sequence ID" value="Kaladp0039s0394.1.v1.1"/>
    <property type="gene ID" value="Kaladp0039s0394.v1.1"/>
</dbReference>
<keyword evidence="3 7" id="KW-0964">Secreted</keyword>
<comment type="subcellular location">
    <subcellularLocation>
        <location evidence="7">Secreted</location>
        <location evidence="7">Cell wall</location>
    </subcellularLocation>
    <subcellularLocation>
        <location evidence="7">Membrane</location>
        <topology evidence="7">Peripheral membrane protein</topology>
    </subcellularLocation>
</comment>
<evidence type="ECO:0000256" key="2">
    <source>
        <dbReference type="ARBA" id="ARBA00022512"/>
    </source>
</evidence>
<sequence>MLHKSHLLPVPSYSKQPQNIMACPQPVFLFLLLAVVLSLAASFTTVSCQDGDWDSANATSTFNGQDLAGCGFENQTEYKGMTVAVSAAMYENGKTCGACFEIRCNGSSACLPKTIQVTAAKSCAASYFNGTRNWCQEPRKHFELPTSIFSSISNDEGAVVPVQFRRVTCDRQGGMRFRLLGSGETVGVMVYNVGGTGEVVDVKMKGDSSAAAASGWVEMINGDDQRWVTADRMSSLSGQSLSFRVTSSNGTVIECMNVAPKDWKFGESYEGDQF</sequence>
<accession>A0A7N0ZVC9</accession>
<dbReference type="InterPro" id="IPR036908">
    <property type="entry name" value="RlpA-like_sf"/>
</dbReference>
<dbReference type="InterPro" id="IPR007112">
    <property type="entry name" value="Expansin/allergen_DPBB_dom"/>
</dbReference>
<dbReference type="PRINTS" id="PR01225">
    <property type="entry name" value="EXPANSNFAMLY"/>
</dbReference>
<name>A0A7N0ZVC9_KALFE</name>
<protein>
    <recommendedName>
        <fullName evidence="7">Expansin</fullName>
    </recommendedName>
</protein>
<dbReference type="EnsemblPlants" id="Kaladp0039s0394.1.v1.1">
    <property type="protein sequence ID" value="Kaladp0039s0394.1.v1.1"/>
    <property type="gene ID" value="Kaladp0039s0394.v1.1"/>
</dbReference>
<proteinExistence type="inferred from homology"/>
<keyword evidence="5" id="KW-0472">Membrane</keyword>
<organism evidence="10 11">
    <name type="scientific">Kalanchoe fedtschenkoi</name>
    <name type="common">Lavender scallops</name>
    <name type="synonym">South American air plant</name>
    <dbReference type="NCBI Taxonomy" id="63787"/>
    <lineage>
        <taxon>Eukaryota</taxon>
        <taxon>Viridiplantae</taxon>
        <taxon>Streptophyta</taxon>
        <taxon>Embryophyta</taxon>
        <taxon>Tracheophyta</taxon>
        <taxon>Spermatophyta</taxon>
        <taxon>Magnoliopsida</taxon>
        <taxon>eudicotyledons</taxon>
        <taxon>Gunneridae</taxon>
        <taxon>Pentapetalae</taxon>
        <taxon>Saxifragales</taxon>
        <taxon>Crassulaceae</taxon>
        <taxon>Kalanchoe</taxon>
    </lineage>
</organism>
<dbReference type="PROSITE" id="PS50843">
    <property type="entry name" value="EXPANSIN_CBD"/>
    <property type="match status" value="1"/>
</dbReference>
<dbReference type="Pfam" id="PF01357">
    <property type="entry name" value="Expansin_C"/>
    <property type="match status" value="1"/>
</dbReference>
<dbReference type="Pfam" id="PF03330">
    <property type="entry name" value="DPBB_1"/>
    <property type="match status" value="1"/>
</dbReference>
<evidence type="ECO:0000259" key="8">
    <source>
        <dbReference type="PROSITE" id="PS50842"/>
    </source>
</evidence>
<keyword evidence="11" id="KW-1185">Reference proteome</keyword>
<dbReference type="GO" id="GO:0005576">
    <property type="term" value="C:extracellular region"/>
    <property type="evidence" value="ECO:0007669"/>
    <property type="project" value="InterPro"/>
</dbReference>
<dbReference type="Gene3D" id="2.60.40.760">
    <property type="entry name" value="Expansin, cellulose-binding-like domain"/>
    <property type="match status" value="1"/>
</dbReference>
<dbReference type="Proteomes" id="UP000594263">
    <property type="component" value="Unplaced"/>
</dbReference>
<dbReference type="PRINTS" id="PR01226">
    <property type="entry name" value="EXPANSIN"/>
</dbReference>
<dbReference type="GO" id="GO:0009653">
    <property type="term" value="P:anatomical structure morphogenesis"/>
    <property type="evidence" value="ECO:0007669"/>
    <property type="project" value="UniProtKB-ARBA"/>
</dbReference>
<dbReference type="AlphaFoldDB" id="A0A7N0ZVC9"/>
<dbReference type="InterPro" id="IPR009009">
    <property type="entry name" value="RlpA-like_DPBB"/>
</dbReference>
<dbReference type="InterPro" id="IPR036749">
    <property type="entry name" value="Expansin_CBD_sf"/>
</dbReference>
<evidence type="ECO:0000313" key="11">
    <source>
        <dbReference type="Proteomes" id="UP000594263"/>
    </source>
</evidence>
<keyword evidence="6 7" id="KW-0961">Cell wall biogenesis/degradation</keyword>
<evidence type="ECO:0000256" key="4">
    <source>
        <dbReference type="ARBA" id="ARBA00022729"/>
    </source>
</evidence>
<reference evidence="10" key="1">
    <citation type="submission" date="2021-01" db="UniProtKB">
        <authorList>
            <consortium name="EnsemblPlants"/>
        </authorList>
    </citation>
    <scope>IDENTIFICATION</scope>
</reference>
<dbReference type="InterPro" id="IPR007117">
    <property type="entry name" value="Expansin_CBD"/>
</dbReference>
<evidence type="ECO:0000256" key="7">
    <source>
        <dbReference type="RuleBase" id="RU365023"/>
    </source>
</evidence>
<dbReference type="SUPFAM" id="SSF49590">
    <property type="entry name" value="PHL pollen allergen"/>
    <property type="match status" value="1"/>
</dbReference>
<dbReference type="Gene3D" id="2.40.40.10">
    <property type="entry name" value="RlpA-like domain"/>
    <property type="match status" value="1"/>
</dbReference>
<keyword evidence="2 7" id="KW-0134">Cell wall</keyword>
<evidence type="ECO:0000313" key="10">
    <source>
        <dbReference type="EnsemblPlants" id="Kaladp0039s0394.1.v1.1"/>
    </source>
</evidence>
<comment type="function">
    <text evidence="7">Causes loosening and extension of plant cell walls by disrupting non-covalent bonding between cellulose microfibrils and matrix glucans. No enzymatic activity has been found.</text>
</comment>
<dbReference type="InterPro" id="IPR007118">
    <property type="entry name" value="Expan_Lol_pI"/>
</dbReference>
<evidence type="ECO:0000256" key="3">
    <source>
        <dbReference type="ARBA" id="ARBA00022525"/>
    </source>
</evidence>
<dbReference type="GO" id="GO:0009664">
    <property type="term" value="P:plant-type cell wall organization"/>
    <property type="evidence" value="ECO:0007669"/>
    <property type="project" value="InterPro"/>
</dbReference>
<comment type="similarity">
    <text evidence="1 7">Belongs to the expansin family. Expansin A subfamily.</text>
</comment>
<feature type="domain" description="Expansin-like CBD" evidence="9">
    <location>
        <begin position="184"/>
        <end position="271"/>
    </location>
</feature>
<dbReference type="GO" id="GO:0016020">
    <property type="term" value="C:membrane"/>
    <property type="evidence" value="ECO:0007669"/>
    <property type="project" value="UniProtKB-SubCell"/>
</dbReference>
<keyword evidence="4" id="KW-0732">Signal</keyword>
<dbReference type="SUPFAM" id="SSF50685">
    <property type="entry name" value="Barwin-like endoglucanases"/>
    <property type="match status" value="1"/>
</dbReference>
<dbReference type="PROSITE" id="PS50842">
    <property type="entry name" value="EXPANSIN_EG45"/>
    <property type="match status" value="1"/>
</dbReference>
<feature type="domain" description="Expansin-like EG45" evidence="8">
    <location>
        <begin position="67"/>
        <end position="174"/>
    </location>
</feature>
<evidence type="ECO:0000256" key="1">
    <source>
        <dbReference type="ARBA" id="ARBA00005392"/>
    </source>
</evidence>
<evidence type="ECO:0000256" key="5">
    <source>
        <dbReference type="ARBA" id="ARBA00023136"/>
    </source>
</evidence>
<evidence type="ECO:0000256" key="6">
    <source>
        <dbReference type="ARBA" id="ARBA00023316"/>
    </source>
</evidence>
<dbReference type="InterPro" id="IPR002963">
    <property type="entry name" value="Expansin"/>
</dbReference>
<evidence type="ECO:0000259" key="9">
    <source>
        <dbReference type="PROSITE" id="PS50843"/>
    </source>
</evidence>